<reference evidence="5" key="1">
    <citation type="submission" date="2016-10" db="EMBL/GenBank/DDBJ databases">
        <authorList>
            <person name="Varghese N."/>
            <person name="Submissions S."/>
        </authorList>
    </citation>
    <scope>NUCLEOTIDE SEQUENCE [LARGE SCALE GENOMIC DNA]</scope>
    <source>
        <strain evidence="5">CGMCC 1.8981</strain>
    </source>
</reference>
<evidence type="ECO:0000313" key="5">
    <source>
        <dbReference type="Proteomes" id="UP000199112"/>
    </source>
</evidence>
<protein>
    <submittedName>
        <fullName evidence="4">Uncharacterized protein</fullName>
    </submittedName>
</protein>
<dbReference type="OrthoDB" id="203477at2157"/>
<dbReference type="Pfam" id="PF13026">
    <property type="entry name" value="DUF3887"/>
    <property type="match status" value="1"/>
</dbReference>
<dbReference type="GO" id="GO:0052689">
    <property type="term" value="F:carboxylic ester hydrolase activity"/>
    <property type="evidence" value="ECO:0007669"/>
    <property type="project" value="TreeGrafter"/>
</dbReference>
<dbReference type="PANTHER" id="PTHR43265:SF1">
    <property type="entry name" value="ESTERASE ESTD"/>
    <property type="match status" value="1"/>
</dbReference>
<organism evidence="4 5">
    <name type="scientific">Natronorubrum sediminis</name>
    <dbReference type="NCBI Taxonomy" id="640943"/>
    <lineage>
        <taxon>Archaea</taxon>
        <taxon>Methanobacteriati</taxon>
        <taxon>Methanobacteriota</taxon>
        <taxon>Stenosarchaea group</taxon>
        <taxon>Halobacteria</taxon>
        <taxon>Halobacteriales</taxon>
        <taxon>Natrialbaceae</taxon>
        <taxon>Natronorubrum</taxon>
    </lineage>
</organism>
<keyword evidence="5" id="KW-1185">Reference proteome</keyword>
<dbReference type="PANTHER" id="PTHR43265">
    <property type="entry name" value="ESTERASE ESTD"/>
    <property type="match status" value="1"/>
</dbReference>
<dbReference type="InterPro" id="IPR000073">
    <property type="entry name" value="AB_hydrolase_1"/>
</dbReference>
<dbReference type="RefSeq" id="WP_090504868.1">
    <property type="nucleotide sequence ID" value="NZ_FNWL01000001.1"/>
</dbReference>
<dbReference type="SUPFAM" id="SSF53474">
    <property type="entry name" value="alpha/beta-Hydrolases"/>
    <property type="match status" value="1"/>
</dbReference>
<dbReference type="Gene3D" id="3.10.450.590">
    <property type="match status" value="1"/>
</dbReference>
<dbReference type="InterPro" id="IPR024981">
    <property type="entry name" value="DUF3887"/>
</dbReference>
<dbReference type="AlphaFoldDB" id="A0A1H6FQB7"/>
<dbReference type="EMBL" id="FNWL01000001">
    <property type="protein sequence ID" value="SEH11945.1"/>
    <property type="molecule type" value="Genomic_DNA"/>
</dbReference>
<evidence type="ECO:0000259" key="2">
    <source>
        <dbReference type="Pfam" id="PF12697"/>
    </source>
</evidence>
<dbReference type="Gene3D" id="3.40.50.1820">
    <property type="entry name" value="alpha/beta hydrolase"/>
    <property type="match status" value="1"/>
</dbReference>
<dbReference type="InterPro" id="IPR053145">
    <property type="entry name" value="AB_hydrolase_Est10"/>
</dbReference>
<evidence type="ECO:0000256" key="1">
    <source>
        <dbReference type="SAM" id="Coils"/>
    </source>
</evidence>
<accession>A0A1H6FQB7</accession>
<keyword evidence="1" id="KW-0175">Coiled coil</keyword>
<dbReference type="Pfam" id="PF12697">
    <property type="entry name" value="Abhydrolase_6"/>
    <property type="match status" value="1"/>
</dbReference>
<feature type="domain" description="AB hydrolase-1" evidence="2">
    <location>
        <begin position="183"/>
        <end position="394"/>
    </location>
</feature>
<feature type="coiled-coil region" evidence="1">
    <location>
        <begin position="375"/>
        <end position="409"/>
    </location>
</feature>
<dbReference type="InterPro" id="IPR029058">
    <property type="entry name" value="AB_hydrolase_fold"/>
</dbReference>
<evidence type="ECO:0000259" key="3">
    <source>
        <dbReference type="Pfam" id="PF13026"/>
    </source>
</evidence>
<gene>
    <name evidence="4" type="ORF">SAMN04487967_0585</name>
</gene>
<name>A0A1H6FQB7_9EURY</name>
<proteinExistence type="predicted"/>
<feature type="domain" description="DUF3887" evidence="3">
    <location>
        <begin position="44"/>
        <end position="129"/>
    </location>
</feature>
<evidence type="ECO:0000313" key="4">
    <source>
        <dbReference type="EMBL" id="SEH11945.1"/>
    </source>
</evidence>
<dbReference type="Proteomes" id="UP000199112">
    <property type="component" value="Unassembled WGS sequence"/>
</dbReference>
<sequence length="447" mass="48874">MASFQRRTVLTAVSTATVSALAGCSGLLADDSDDGDTSAAEDAAATFVETLADGEFEDAREEFIPEMRDDIATLAQLEQAWMGYTAIGGEFEGVDSTAADKQDGVYNVRISMSFEHGSHDLLFAMNDEYEYGEYAPADEYERPGYVDAAAITDEEVTLETDDDECELSGLVTMPEDGDDVPGVVLVHDAGQVSMDSDTTATKLFGDLAEGLASQGIATIRYDSRLAECDVDPDDHGIDTVAVDDALTAIDELRDADGVDSDEIVVVGHGFGGLAAPRIADEDGDLAGIVGLAAPARPFYEVTLEQIEHQATVGDHEWEARMDQYEEWEADVERIEDGDYDADEPVCGYYGSLWESLEDYDHVETAASLELPTYFLQGERDTRATVEDDLERWESELEDTESETAVYEDLNRAFMPGEGPATPMEYDLRNNVDERVVDDIATWVQDLY</sequence>
<dbReference type="PROSITE" id="PS51257">
    <property type="entry name" value="PROKAR_LIPOPROTEIN"/>
    <property type="match status" value="1"/>
</dbReference>